<dbReference type="Pfam" id="PF01740">
    <property type="entry name" value="STAS"/>
    <property type="match status" value="1"/>
</dbReference>
<dbReference type="PROSITE" id="PS50801">
    <property type="entry name" value="STAS"/>
    <property type="match status" value="1"/>
</dbReference>
<dbReference type="PANTHER" id="PTHR33495">
    <property type="entry name" value="ANTI-SIGMA FACTOR ANTAGONIST TM_1081-RELATED-RELATED"/>
    <property type="match status" value="1"/>
</dbReference>
<dbReference type="EMBL" id="AP017470">
    <property type="protein sequence ID" value="BBB32220.1"/>
    <property type="molecule type" value="Genomic_DNA"/>
</dbReference>
<sequence length="112" mass="12222">MKIKTREVGDVTVVEINGKITIGEGDVALRNTIKELLEKGRKKIVIDMKNVSYMDSSGVGELASAYTTTKKQGGELKLANLNTKVHDLLQLTTLISIFEVFDSTAEACASFE</sequence>
<gene>
    <name evidence="4" type="ORF">TTHT_0644</name>
</gene>
<dbReference type="InterPro" id="IPR003658">
    <property type="entry name" value="Anti-sigma_ant"/>
</dbReference>
<dbReference type="AlphaFoldDB" id="A0A7R6SYW4"/>
<evidence type="ECO:0000256" key="2">
    <source>
        <dbReference type="RuleBase" id="RU003749"/>
    </source>
</evidence>
<evidence type="ECO:0000256" key="1">
    <source>
        <dbReference type="ARBA" id="ARBA00009013"/>
    </source>
</evidence>
<dbReference type="GO" id="GO:0043856">
    <property type="term" value="F:anti-sigma factor antagonist activity"/>
    <property type="evidence" value="ECO:0007669"/>
    <property type="project" value="InterPro"/>
</dbReference>
<evidence type="ECO:0000313" key="4">
    <source>
        <dbReference type="EMBL" id="BBB32220.1"/>
    </source>
</evidence>
<dbReference type="NCBIfam" id="TIGR00377">
    <property type="entry name" value="ant_ant_sig"/>
    <property type="match status" value="1"/>
</dbReference>
<dbReference type="SUPFAM" id="SSF52091">
    <property type="entry name" value="SpoIIaa-like"/>
    <property type="match status" value="1"/>
</dbReference>
<dbReference type="CDD" id="cd07043">
    <property type="entry name" value="STAS_anti-anti-sigma_factors"/>
    <property type="match status" value="1"/>
</dbReference>
<evidence type="ECO:0000313" key="5">
    <source>
        <dbReference type="Proteomes" id="UP000595564"/>
    </source>
</evidence>
<reference evidence="4 5" key="1">
    <citation type="journal article" date="2012" name="Extremophiles">
        <title>Thermotomaculum hydrothermale gen. nov., sp. nov., a novel heterotrophic thermophile within the phylum Acidobacteria from a deep-sea hydrothermal vent chimney in the Southern Okinawa Trough.</title>
        <authorList>
            <person name="Izumi H."/>
            <person name="Nunoura T."/>
            <person name="Miyazaki M."/>
            <person name="Mino S."/>
            <person name="Toki T."/>
            <person name="Takai K."/>
            <person name="Sako Y."/>
            <person name="Sawabe T."/>
            <person name="Nakagawa S."/>
        </authorList>
    </citation>
    <scope>NUCLEOTIDE SEQUENCE [LARGE SCALE GENOMIC DNA]</scope>
    <source>
        <strain evidence="4 5">AC55</strain>
    </source>
</reference>
<dbReference type="RefSeq" id="WP_201328563.1">
    <property type="nucleotide sequence ID" value="NZ_AP017470.1"/>
</dbReference>
<dbReference type="KEGG" id="thyd:TTHT_0644"/>
<dbReference type="InterPro" id="IPR036513">
    <property type="entry name" value="STAS_dom_sf"/>
</dbReference>
<dbReference type="Gene3D" id="3.30.750.24">
    <property type="entry name" value="STAS domain"/>
    <property type="match status" value="1"/>
</dbReference>
<evidence type="ECO:0000259" key="3">
    <source>
        <dbReference type="PROSITE" id="PS50801"/>
    </source>
</evidence>
<organism evidence="4 5">
    <name type="scientific">Thermotomaculum hydrothermale</name>
    <dbReference type="NCBI Taxonomy" id="981385"/>
    <lineage>
        <taxon>Bacteria</taxon>
        <taxon>Pseudomonadati</taxon>
        <taxon>Acidobacteriota</taxon>
        <taxon>Holophagae</taxon>
        <taxon>Thermotomaculales</taxon>
        <taxon>Thermotomaculaceae</taxon>
        <taxon>Thermotomaculum</taxon>
    </lineage>
</organism>
<proteinExistence type="inferred from homology"/>
<name>A0A7R6SYW4_9BACT</name>
<keyword evidence="5" id="KW-1185">Reference proteome</keyword>
<feature type="domain" description="STAS" evidence="3">
    <location>
        <begin position="1"/>
        <end position="111"/>
    </location>
</feature>
<accession>A0A7R6SYW4</accession>
<dbReference type="Proteomes" id="UP000595564">
    <property type="component" value="Chromosome"/>
</dbReference>
<comment type="similarity">
    <text evidence="1 2">Belongs to the anti-sigma-factor antagonist family.</text>
</comment>
<dbReference type="InterPro" id="IPR002645">
    <property type="entry name" value="STAS_dom"/>
</dbReference>
<protein>
    <recommendedName>
        <fullName evidence="2">Anti-sigma factor antagonist</fullName>
    </recommendedName>
</protein>